<accession>A0ABS4TKH6</accession>
<dbReference type="Pfam" id="PF13556">
    <property type="entry name" value="HTH_30"/>
    <property type="match status" value="1"/>
</dbReference>
<dbReference type="Gene3D" id="1.10.10.2840">
    <property type="entry name" value="PucR C-terminal helix-turn-helix domain"/>
    <property type="match status" value="1"/>
</dbReference>
<dbReference type="EMBL" id="JAGINW010000001">
    <property type="protein sequence ID" value="MBP2324922.1"/>
    <property type="molecule type" value="Genomic_DNA"/>
</dbReference>
<dbReference type="RefSeq" id="WP_209642186.1">
    <property type="nucleotide sequence ID" value="NZ_JAGINW010000001.1"/>
</dbReference>
<sequence length="380" mass="41880">MADLFTLWRGRVDENSRRALDVYTQTLPDFRKIADDSRARAAMMDFAVFIRKRTVAVVTENKAFTDVDLAFVEAAGRSRAERGLSLASQRHALQIHTSLTLKEVHEAANPHDLDDVMHTLAWLPPLGLAAQTAYTRGFLAGQEAFLPVVDRVQQFAHMLLTDDPVAADMAASLAMSLSGEWVVTVVRIPAGHPDRTDVLQDLLSRHWIPLRWEEPGEFVALVPDGGSQDLGVVQDFGDRVGLPCAVGAARGRIGELAETFARARQVSWAAPVRSAPSAVHYLTDLFPEISAARLPPVDRWLREVADRLAAGPDLVATLDALYRNDMARTQTAALLGIHPRTLEYRLRRVHDLTGLDPLSVRGVRILSTAVTRVLAGWETL</sequence>
<dbReference type="InterPro" id="IPR025751">
    <property type="entry name" value="RsbRD_N_dom"/>
</dbReference>
<evidence type="ECO:0000259" key="2">
    <source>
        <dbReference type="Pfam" id="PF14361"/>
    </source>
</evidence>
<dbReference type="PANTHER" id="PTHR33744">
    <property type="entry name" value="CARBOHYDRATE DIACID REGULATOR"/>
    <property type="match status" value="1"/>
</dbReference>
<organism evidence="3 4">
    <name type="scientific">Kibdelosporangium banguiense</name>
    <dbReference type="NCBI Taxonomy" id="1365924"/>
    <lineage>
        <taxon>Bacteria</taxon>
        <taxon>Bacillati</taxon>
        <taxon>Actinomycetota</taxon>
        <taxon>Actinomycetes</taxon>
        <taxon>Pseudonocardiales</taxon>
        <taxon>Pseudonocardiaceae</taxon>
        <taxon>Kibdelosporangium</taxon>
    </lineage>
</organism>
<reference evidence="3 4" key="1">
    <citation type="submission" date="2021-03" db="EMBL/GenBank/DDBJ databases">
        <title>Sequencing the genomes of 1000 actinobacteria strains.</title>
        <authorList>
            <person name="Klenk H.-P."/>
        </authorList>
    </citation>
    <scope>NUCLEOTIDE SEQUENCE [LARGE SCALE GENOMIC DNA]</scope>
    <source>
        <strain evidence="3 4">DSM 46670</strain>
    </source>
</reference>
<comment type="caution">
    <text evidence="3">The sequence shown here is derived from an EMBL/GenBank/DDBJ whole genome shotgun (WGS) entry which is preliminary data.</text>
</comment>
<gene>
    <name evidence="3" type="ORF">JOF56_005307</name>
</gene>
<dbReference type="Pfam" id="PF14361">
    <property type="entry name" value="RsbRD_N"/>
    <property type="match status" value="1"/>
</dbReference>
<protein>
    <recommendedName>
        <fullName evidence="5">PucR C-terminal helix-turn-helix domain-containing protein</fullName>
    </recommendedName>
</protein>
<dbReference type="PANTHER" id="PTHR33744:SF15">
    <property type="entry name" value="CARBOHYDRATE DIACID REGULATOR"/>
    <property type="match status" value="1"/>
</dbReference>
<evidence type="ECO:0000313" key="4">
    <source>
        <dbReference type="Proteomes" id="UP001519332"/>
    </source>
</evidence>
<dbReference type="InterPro" id="IPR051448">
    <property type="entry name" value="CdaR-like_regulators"/>
</dbReference>
<dbReference type="InterPro" id="IPR025736">
    <property type="entry name" value="PucR_C-HTH_dom"/>
</dbReference>
<feature type="domain" description="PucR C-terminal helix-turn-helix" evidence="1">
    <location>
        <begin position="314"/>
        <end position="363"/>
    </location>
</feature>
<feature type="domain" description="RsbT co-antagonist protein RsbRD N-terminal" evidence="2">
    <location>
        <begin position="16"/>
        <end position="136"/>
    </location>
</feature>
<name>A0ABS4TKH6_9PSEU</name>
<keyword evidence="4" id="KW-1185">Reference proteome</keyword>
<dbReference type="InterPro" id="IPR042070">
    <property type="entry name" value="PucR_C-HTH_sf"/>
</dbReference>
<evidence type="ECO:0000313" key="3">
    <source>
        <dbReference type="EMBL" id="MBP2324922.1"/>
    </source>
</evidence>
<evidence type="ECO:0008006" key="5">
    <source>
        <dbReference type="Google" id="ProtNLM"/>
    </source>
</evidence>
<evidence type="ECO:0000259" key="1">
    <source>
        <dbReference type="Pfam" id="PF13556"/>
    </source>
</evidence>
<dbReference type="Proteomes" id="UP001519332">
    <property type="component" value="Unassembled WGS sequence"/>
</dbReference>
<proteinExistence type="predicted"/>